<organism evidence="2 3">
    <name type="scientific">Paraburkholderia caledonica</name>
    <dbReference type="NCBI Taxonomy" id="134536"/>
    <lineage>
        <taxon>Bacteria</taxon>
        <taxon>Pseudomonadati</taxon>
        <taxon>Pseudomonadota</taxon>
        <taxon>Betaproteobacteria</taxon>
        <taxon>Burkholderiales</taxon>
        <taxon>Burkholderiaceae</taxon>
        <taxon>Paraburkholderia</taxon>
    </lineage>
</organism>
<name>A0ABU1KZ34_9BURK</name>
<dbReference type="RefSeq" id="WP_310066615.1">
    <property type="nucleotide sequence ID" value="NZ_JAVDQN010000002.1"/>
</dbReference>
<accession>A0ABU1KZ34</accession>
<keyword evidence="2" id="KW-0966">Cell projection</keyword>
<dbReference type="Proteomes" id="UP001185254">
    <property type="component" value="Unassembled WGS sequence"/>
</dbReference>
<proteinExistence type="predicted"/>
<feature type="domain" description="Flagellar hook-associated protein 2 C-terminal" evidence="1">
    <location>
        <begin position="1"/>
        <end position="111"/>
    </location>
</feature>
<evidence type="ECO:0000259" key="1">
    <source>
        <dbReference type="Pfam" id="PF07195"/>
    </source>
</evidence>
<comment type="caution">
    <text evidence="2">The sequence shown here is derived from an EMBL/GenBank/DDBJ whole genome shotgun (WGS) entry which is preliminary data.</text>
</comment>
<dbReference type="InterPro" id="IPR010809">
    <property type="entry name" value="FliD_C"/>
</dbReference>
<evidence type="ECO:0000313" key="2">
    <source>
        <dbReference type="EMBL" id="MDR6376202.1"/>
    </source>
</evidence>
<dbReference type="EMBL" id="JAVDQN010000002">
    <property type="protein sequence ID" value="MDR6376202.1"/>
    <property type="molecule type" value="Genomic_DNA"/>
</dbReference>
<reference evidence="2 3" key="1">
    <citation type="submission" date="2023-07" db="EMBL/GenBank/DDBJ databases">
        <title>Sorghum-associated microbial communities from plants grown in Nebraska, USA.</title>
        <authorList>
            <person name="Schachtman D."/>
        </authorList>
    </citation>
    <scope>NUCLEOTIDE SEQUENCE [LARGE SCALE GENOMIC DNA]</scope>
    <source>
        <strain evidence="2 3">DS1039</strain>
    </source>
</reference>
<dbReference type="Pfam" id="PF07195">
    <property type="entry name" value="FliD_C"/>
    <property type="match status" value="1"/>
</dbReference>
<keyword evidence="2" id="KW-0969">Cilium</keyword>
<keyword evidence="3" id="KW-1185">Reference proteome</keyword>
<sequence length="123" mass="13098">MNTVKNGIASLISKGVRVDGKNSSLSSIDLDLSGDGTIKVDDDKLQNALTNNPGLVSGLFDSKMEIGEQLSKLVGQYSNTGRTMDQRTAALNADLSKLNDSETDLQNYEASLTDKKCTVCSHG</sequence>
<keyword evidence="2" id="KW-0282">Flagellum</keyword>
<gene>
    <name evidence="2" type="ORF">J2776_002902</name>
</gene>
<protein>
    <submittedName>
        <fullName evidence="2">Flagellar capping protein FliD</fullName>
    </submittedName>
</protein>
<evidence type="ECO:0000313" key="3">
    <source>
        <dbReference type="Proteomes" id="UP001185254"/>
    </source>
</evidence>